<reference evidence="1" key="1">
    <citation type="submission" date="2020-09" db="EMBL/GenBank/DDBJ databases">
        <title>Genome-Enabled Discovery of Anthraquinone Biosynthesis in Senna tora.</title>
        <authorList>
            <person name="Kang S.-H."/>
            <person name="Pandey R.P."/>
            <person name="Lee C.-M."/>
            <person name="Sim J.-S."/>
            <person name="Jeong J.-T."/>
            <person name="Choi B.-S."/>
            <person name="Jung M."/>
            <person name="Ginzburg D."/>
            <person name="Zhao K."/>
            <person name="Won S.Y."/>
            <person name="Oh T.-J."/>
            <person name="Yu Y."/>
            <person name="Kim N.-H."/>
            <person name="Lee O.R."/>
            <person name="Lee T.-H."/>
            <person name="Bashyal P."/>
            <person name="Kim T.-S."/>
            <person name="Lee W.-H."/>
            <person name="Kawkins C."/>
            <person name="Kim C.-K."/>
            <person name="Kim J.S."/>
            <person name="Ahn B.O."/>
            <person name="Rhee S.Y."/>
            <person name="Sohng J.K."/>
        </authorList>
    </citation>
    <scope>NUCLEOTIDE SEQUENCE</scope>
    <source>
        <tissue evidence="1">Leaf</tissue>
    </source>
</reference>
<evidence type="ECO:0000313" key="1">
    <source>
        <dbReference type="EMBL" id="KAF7807663.1"/>
    </source>
</evidence>
<protein>
    <submittedName>
        <fullName evidence="1">Uncharacterized protein</fullName>
    </submittedName>
</protein>
<sequence>MESQQSEMQMTHQIYQRVQILAWVDRRESKSAKRVLVLATKLATALATASVAT</sequence>
<dbReference type="EMBL" id="JAAIUW010000012">
    <property type="protein sequence ID" value="KAF7807663.1"/>
    <property type="molecule type" value="Genomic_DNA"/>
</dbReference>
<dbReference type="Proteomes" id="UP000634136">
    <property type="component" value="Unassembled WGS sequence"/>
</dbReference>
<comment type="caution">
    <text evidence="1">The sequence shown here is derived from an EMBL/GenBank/DDBJ whole genome shotgun (WGS) entry which is preliminary data.</text>
</comment>
<evidence type="ECO:0000313" key="2">
    <source>
        <dbReference type="Proteomes" id="UP000634136"/>
    </source>
</evidence>
<dbReference type="AlphaFoldDB" id="A0A834W3W6"/>
<proteinExistence type="predicted"/>
<name>A0A834W3W6_9FABA</name>
<keyword evidence="2" id="KW-1185">Reference proteome</keyword>
<organism evidence="1 2">
    <name type="scientific">Senna tora</name>
    <dbReference type="NCBI Taxonomy" id="362788"/>
    <lineage>
        <taxon>Eukaryota</taxon>
        <taxon>Viridiplantae</taxon>
        <taxon>Streptophyta</taxon>
        <taxon>Embryophyta</taxon>
        <taxon>Tracheophyta</taxon>
        <taxon>Spermatophyta</taxon>
        <taxon>Magnoliopsida</taxon>
        <taxon>eudicotyledons</taxon>
        <taxon>Gunneridae</taxon>
        <taxon>Pentapetalae</taxon>
        <taxon>rosids</taxon>
        <taxon>fabids</taxon>
        <taxon>Fabales</taxon>
        <taxon>Fabaceae</taxon>
        <taxon>Caesalpinioideae</taxon>
        <taxon>Cassia clade</taxon>
        <taxon>Senna</taxon>
    </lineage>
</organism>
<gene>
    <name evidence="1" type="ORF">G2W53_039824</name>
</gene>
<accession>A0A834W3W6</accession>